<dbReference type="EMBL" id="JADNYJ010000001">
    <property type="protein sequence ID" value="KAF8914207.1"/>
    <property type="molecule type" value="Genomic_DNA"/>
</dbReference>
<dbReference type="AlphaFoldDB" id="A0A9P5TW08"/>
<gene>
    <name evidence="1" type="ORF">CPB84DRAFT_1758702</name>
</gene>
<dbReference type="Proteomes" id="UP000724874">
    <property type="component" value="Unassembled WGS sequence"/>
</dbReference>
<reference evidence="1" key="1">
    <citation type="submission" date="2020-11" db="EMBL/GenBank/DDBJ databases">
        <authorList>
            <consortium name="DOE Joint Genome Institute"/>
            <person name="Ahrendt S."/>
            <person name="Riley R."/>
            <person name="Andreopoulos W."/>
            <person name="LaButti K."/>
            <person name="Pangilinan J."/>
            <person name="Ruiz-duenas F.J."/>
            <person name="Barrasa J.M."/>
            <person name="Sanchez-Garcia M."/>
            <person name="Camarero S."/>
            <person name="Miyauchi S."/>
            <person name="Serrano A."/>
            <person name="Linde D."/>
            <person name="Babiker R."/>
            <person name="Drula E."/>
            <person name="Ayuso-Fernandez I."/>
            <person name="Pacheco R."/>
            <person name="Padilla G."/>
            <person name="Ferreira P."/>
            <person name="Barriuso J."/>
            <person name="Kellner H."/>
            <person name="Castanera R."/>
            <person name="Alfaro M."/>
            <person name="Ramirez L."/>
            <person name="Pisabarro A.G."/>
            <person name="Kuo A."/>
            <person name="Tritt A."/>
            <person name="Lipzen A."/>
            <person name="He G."/>
            <person name="Yan M."/>
            <person name="Ng V."/>
            <person name="Cullen D."/>
            <person name="Martin F."/>
            <person name="Rosso M.-N."/>
            <person name="Henrissat B."/>
            <person name="Hibbett D."/>
            <person name="Martinez A.T."/>
            <person name="Grigoriev I.V."/>
        </authorList>
    </citation>
    <scope>NUCLEOTIDE SEQUENCE</scope>
    <source>
        <strain evidence="1">AH 44721</strain>
    </source>
</reference>
<evidence type="ECO:0000313" key="2">
    <source>
        <dbReference type="Proteomes" id="UP000724874"/>
    </source>
</evidence>
<name>A0A9P5TW08_GYMJU</name>
<comment type="caution">
    <text evidence="1">The sequence shown here is derived from an EMBL/GenBank/DDBJ whole genome shotgun (WGS) entry which is preliminary data.</text>
</comment>
<accession>A0A9P5TW08</accession>
<keyword evidence="2" id="KW-1185">Reference proteome</keyword>
<organism evidence="1 2">
    <name type="scientific">Gymnopilus junonius</name>
    <name type="common">Spectacular rustgill mushroom</name>
    <name type="synonym">Gymnopilus spectabilis subsp. junonius</name>
    <dbReference type="NCBI Taxonomy" id="109634"/>
    <lineage>
        <taxon>Eukaryota</taxon>
        <taxon>Fungi</taxon>
        <taxon>Dikarya</taxon>
        <taxon>Basidiomycota</taxon>
        <taxon>Agaricomycotina</taxon>
        <taxon>Agaricomycetes</taxon>
        <taxon>Agaricomycetidae</taxon>
        <taxon>Agaricales</taxon>
        <taxon>Agaricineae</taxon>
        <taxon>Hymenogastraceae</taxon>
        <taxon>Gymnopilus</taxon>
    </lineage>
</organism>
<proteinExistence type="predicted"/>
<sequence length="140" mass="15668">MKIKDKIRRSTLIDLVTMILTGSCSRNLHLRISGIYSRISKFCITHLKSKVAVQIIILLGPLSDGTECFEGGDLLALDRVQEGDTQTRSTDSKHSALLWHWRRASERECATLERGKSGLKMVSVPSRLQLDDSGRRGTVM</sequence>
<evidence type="ECO:0000313" key="1">
    <source>
        <dbReference type="EMBL" id="KAF8914207.1"/>
    </source>
</evidence>
<protein>
    <submittedName>
        <fullName evidence="1">Uncharacterized protein</fullName>
    </submittedName>
</protein>